<feature type="coiled-coil region" evidence="1">
    <location>
        <begin position="29"/>
        <end position="56"/>
    </location>
</feature>
<reference evidence="3" key="1">
    <citation type="submission" date="2021-11" db="EMBL/GenBank/DDBJ databases">
        <authorList>
            <person name="Rodrigo-Torres L."/>
            <person name="Arahal R. D."/>
            <person name="Lucena T."/>
        </authorList>
    </citation>
    <scope>NUCLEOTIDE SEQUENCE</scope>
    <source>
        <strain evidence="3">CECT 7929</strain>
    </source>
</reference>
<feature type="chain" id="PRO_5046175798" evidence="2">
    <location>
        <begin position="23"/>
        <end position="122"/>
    </location>
</feature>
<evidence type="ECO:0000313" key="3">
    <source>
        <dbReference type="EMBL" id="CAH0533440.1"/>
    </source>
</evidence>
<keyword evidence="2" id="KW-0732">Signal</keyword>
<dbReference type="Proteomes" id="UP000838672">
    <property type="component" value="Unassembled WGS sequence"/>
</dbReference>
<evidence type="ECO:0000313" key="4">
    <source>
        <dbReference type="Proteomes" id="UP000838672"/>
    </source>
</evidence>
<proteinExistence type="predicted"/>
<comment type="caution">
    <text evidence="3">The sequence shown here is derived from an EMBL/GenBank/DDBJ whole genome shotgun (WGS) entry which is preliminary data.</text>
</comment>
<gene>
    <name evidence="3" type="ORF">VST7929_01308</name>
</gene>
<keyword evidence="4" id="KW-1185">Reference proteome</keyword>
<feature type="signal peptide" evidence="2">
    <location>
        <begin position="1"/>
        <end position="22"/>
    </location>
</feature>
<evidence type="ECO:0000256" key="1">
    <source>
        <dbReference type="SAM" id="Coils"/>
    </source>
</evidence>
<evidence type="ECO:0000256" key="2">
    <source>
        <dbReference type="SAM" id="SignalP"/>
    </source>
</evidence>
<name>A0ABM8ZSZ7_9VIBR</name>
<accession>A0ABM8ZSZ7</accession>
<protein>
    <submittedName>
        <fullName evidence="3">Uncharacterized protein</fullName>
    </submittedName>
</protein>
<sequence length="122" mass="13572">MKRGISVILGALLASFPMLVMAKSDVDTQAQQSAEIRALRAEVKQLRREVRRLERIVLNGQSLDDEDSRSNVWGCYLNDLNAGGIYGTGRTRAEAKGKTLEKCSKKEGLCFDHQIQCSQDTL</sequence>
<keyword evidence="1" id="KW-0175">Coiled coil</keyword>
<dbReference type="RefSeq" id="WP_237465890.1">
    <property type="nucleotide sequence ID" value="NZ_CAKLDI010000001.1"/>
</dbReference>
<organism evidence="3 4">
    <name type="scientific">Vibrio stylophorae</name>
    <dbReference type="NCBI Taxonomy" id="659351"/>
    <lineage>
        <taxon>Bacteria</taxon>
        <taxon>Pseudomonadati</taxon>
        <taxon>Pseudomonadota</taxon>
        <taxon>Gammaproteobacteria</taxon>
        <taxon>Vibrionales</taxon>
        <taxon>Vibrionaceae</taxon>
        <taxon>Vibrio</taxon>
    </lineage>
</organism>
<dbReference type="EMBL" id="CAKLDI010000001">
    <property type="protein sequence ID" value="CAH0533440.1"/>
    <property type="molecule type" value="Genomic_DNA"/>
</dbReference>